<dbReference type="SUPFAM" id="SSF81660">
    <property type="entry name" value="Metal cation-transporting ATPase, ATP-binding domain N"/>
    <property type="match status" value="1"/>
</dbReference>
<evidence type="ECO:0000256" key="7">
    <source>
        <dbReference type="ARBA" id="ARBA00022967"/>
    </source>
</evidence>
<evidence type="ECO:0000256" key="4">
    <source>
        <dbReference type="ARBA" id="ARBA00022692"/>
    </source>
</evidence>
<dbReference type="AlphaFoldDB" id="A0A317U1H6"/>
<dbReference type="GO" id="GO:1902600">
    <property type="term" value="P:proton transmembrane transport"/>
    <property type="evidence" value="ECO:0007669"/>
    <property type="project" value="TreeGrafter"/>
</dbReference>
<feature type="transmembrane region" description="Helical" evidence="10">
    <location>
        <begin position="275"/>
        <end position="301"/>
    </location>
</feature>
<keyword evidence="3" id="KW-1003">Cell membrane</keyword>
<dbReference type="SFLD" id="SFLDG00002">
    <property type="entry name" value="C1.7:_P-type_atpase_like"/>
    <property type="match status" value="1"/>
</dbReference>
<proteinExistence type="inferred from homology"/>
<evidence type="ECO:0000256" key="8">
    <source>
        <dbReference type="ARBA" id="ARBA00022989"/>
    </source>
</evidence>
<dbReference type="InterPro" id="IPR004014">
    <property type="entry name" value="ATPase_P-typ_cation-transptr_N"/>
</dbReference>
<dbReference type="PRINTS" id="PR00119">
    <property type="entry name" value="CATATPASE"/>
</dbReference>
<dbReference type="SUPFAM" id="SSF81665">
    <property type="entry name" value="Calcium ATPase, transmembrane domain M"/>
    <property type="match status" value="1"/>
</dbReference>
<dbReference type="PRINTS" id="PR00121">
    <property type="entry name" value="NAKATPASE"/>
</dbReference>
<dbReference type="Proteomes" id="UP000287374">
    <property type="component" value="Unassembled WGS sequence"/>
</dbReference>
<feature type="transmembrane region" description="Helical" evidence="10">
    <location>
        <begin position="85"/>
        <end position="102"/>
    </location>
</feature>
<dbReference type="SFLD" id="SFLDF00027">
    <property type="entry name" value="p-type_atpase"/>
    <property type="match status" value="1"/>
</dbReference>
<dbReference type="NCBIfam" id="TIGR01494">
    <property type="entry name" value="ATPase_P-type"/>
    <property type="match status" value="2"/>
</dbReference>
<dbReference type="GO" id="GO:0015662">
    <property type="term" value="F:P-type ion transporter activity"/>
    <property type="evidence" value="ECO:0007669"/>
    <property type="project" value="UniProtKB-ARBA"/>
</dbReference>
<feature type="transmembrane region" description="Helical" evidence="10">
    <location>
        <begin position="244"/>
        <end position="269"/>
    </location>
</feature>
<evidence type="ECO:0000256" key="10">
    <source>
        <dbReference type="SAM" id="Phobius"/>
    </source>
</evidence>
<dbReference type="InterPro" id="IPR008250">
    <property type="entry name" value="ATPase_P-typ_transduc_dom_A_sf"/>
</dbReference>
<sequence length="886" mass="97631">MKIYQLEMSDVFASLHSGPEGLSPLEADRRLKEYGQNCIPVVRQTPLWLQFFYELTHFFSLILWVAAALSFLSEWADPGKGMAKVGYAVVIVIIISALFSFWQEYRIEKTLAALQKLLPTRVKTIRNNLITIIPAEQLVPGDVILLEQGDNVPADARVIEANTLRVNNATITGESHVQTRNAKVCMQDSLLSANNVLLAGTVVVSGEGKAIVFATGMQSEFGKIAHLTQHSNEEVSPLRKEVAYVSYLIAAIAIVLGISFFIVGHFLGIPLWQDAIFAIGILIAMVPEGFLPTLTLSLVLAAQRMVKRNVLIRHLPAIEALGSTTVICTDKTGTLTQNCMTVEQLVFGITCVDRADINKASPEVVTNHLFFECAAYCHDLHGSQNETWLGDPMEVALLQMAKYCLPTLESAVRLHTIPFDSDRMRLSVVQQYDAGIRLFCKGAPESVLPLCTSILINGKLMPLDEKHKNRLIQLQLEMAEKGLRVLAFAYKNIEAAKVHHASESELTCCGLVGLDDPPRPEVPAAITRCLEAGVRIIMITGDHPRTAVTIAQKINLLHDNNPLVITGDQLRHFSMTQLQLALDNPQIIFARVKAEQKMLIVQALKMKGHIVAVTGDGVNDAPALKSAHIGIAMGMSGTDVARSTADMILLDDNFASIVNGIEEGRAVFANIRKFLTYVLAHNVPELMPYLGFVLFKIPLALTPLQILAIDMGSDSLTALGLGVESPNPELMRKPPRPINERLMNPFLAMRAYCFLGLMEAIVAMGAFFYVLIRGGWHYGQVLAHNNPLYLQATTAYLSTIIVMQIVNVYLCRSTRRSLFSIGLGGNALITWGVLVEIIVLIVINYTPLGNYLLDTAPLPLSVWVFILPFALILLALEELRKAWLRR</sequence>
<dbReference type="Pfam" id="PF13246">
    <property type="entry name" value="Cation_ATPase"/>
    <property type="match status" value="1"/>
</dbReference>
<keyword evidence="7" id="KW-1278">Translocase</keyword>
<dbReference type="SMART" id="SM00831">
    <property type="entry name" value="Cation_ATPase_N"/>
    <property type="match status" value="1"/>
</dbReference>
<evidence type="ECO:0000256" key="5">
    <source>
        <dbReference type="ARBA" id="ARBA00022741"/>
    </source>
</evidence>
<feature type="transmembrane region" description="Helical" evidence="10">
    <location>
        <begin position="823"/>
        <end position="846"/>
    </location>
</feature>
<dbReference type="GO" id="GO:0005886">
    <property type="term" value="C:plasma membrane"/>
    <property type="evidence" value="ECO:0007669"/>
    <property type="project" value="UniProtKB-SubCell"/>
</dbReference>
<comment type="similarity">
    <text evidence="2">Belongs to the cation transport ATPase (P-type) (TC 3.A.3) family. Type IIA subfamily.</text>
</comment>
<dbReference type="EMBL" id="RZGX01000006">
    <property type="protein sequence ID" value="RUR24105.1"/>
    <property type="molecule type" value="Genomic_DNA"/>
</dbReference>
<feature type="transmembrane region" description="Helical" evidence="10">
    <location>
        <begin position="51"/>
        <end position="73"/>
    </location>
</feature>
<accession>A0A317U1H6</accession>
<keyword evidence="9 10" id="KW-0472">Membrane</keyword>
<evidence type="ECO:0000313" key="12">
    <source>
        <dbReference type="EMBL" id="PWY54352.1"/>
    </source>
</evidence>
<dbReference type="InterPro" id="IPR006068">
    <property type="entry name" value="ATPase_P-typ_cation-transptr_C"/>
</dbReference>
<reference evidence="13 15" key="2">
    <citation type="submission" date="2018-12" db="EMBL/GenBank/DDBJ databases">
        <title>Legionella sp,whole genome shotgun sequence.</title>
        <authorList>
            <person name="Wu H."/>
        </authorList>
    </citation>
    <scope>NUCLEOTIDE SEQUENCE [LARGE SCALE GENOMIC DNA]</scope>
    <source>
        <strain evidence="15">km489</strain>
        <strain evidence="13">Km489</strain>
    </source>
</reference>
<dbReference type="Gene3D" id="1.20.1110.10">
    <property type="entry name" value="Calcium-transporting ATPase, transmembrane domain"/>
    <property type="match status" value="1"/>
</dbReference>
<dbReference type="InterPro" id="IPR023298">
    <property type="entry name" value="ATPase_P-typ_TM_dom_sf"/>
</dbReference>
<organism evidence="12 14">
    <name type="scientific">Legionella qingyii</name>
    <dbReference type="NCBI Taxonomy" id="2184757"/>
    <lineage>
        <taxon>Bacteria</taxon>
        <taxon>Pseudomonadati</taxon>
        <taxon>Pseudomonadota</taxon>
        <taxon>Gammaproteobacteria</taxon>
        <taxon>Legionellales</taxon>
        <taxon>Legionellaceae</taxon>
        <taxon>Legionella</taxon>
    </lineage>
</organism>
<dbReference type="InterPro" id="IPR018303">
    <property type="entry name" value="ATPase_P-typ_P_site"/>
</dbReference>
<protein>
    <submittedName>
        <fullName evidence="12 13">ATPase</fullName>
    </submittedName>
</protein>
<dbReference type="InterPro" id="IPR001757">
    <property type="entry name" value="P_typ_ATPase"/>
</dbReference>
<dbReference type="RefSeq" id="WP_110143850.1">
    <property type="nucleotide sequence ID" value="NZ_QHJG01000037.1"/>
</dbReference>
<feature type="transmembrane region" description="Helical" evidence="10">
    <location>
        <begin position="751"/>
        <end position="772"/>
    </location>
</feature>
<evidence type="ECO:0000256" key="3">
    <source>
        <dbReference type="ARBA" id="ARBA00022475"/>
    </source>
</evidence>
<dbReference type="InterPro" id="IPR044492">
    <property type="entry name" value="P_typ_ATPase_HD_dom"/>
</dbReference>
<keyword evidence="4 10" id="KW-0812">Transmembrane</keyword>
<gene>
    <name evidence="12" type="ORF">DGG96_17590</name>
    <name evidence="13" type="ORF">ELY20_05960</name>
</gene>
<dbReference type="InterPro" id="IPR023214">
    <property type="entry name" value="HAD_sf"/>
</dbReference>
<evidence type="ECO:0000313" key="15">
    <source>
        <dbReference type="Proteomes" id="UP000287374"/>
    </source>
</evidence>
<evidence type="ECO:0000313" key="13">
    <source>
        <dbReference type="EMBL" id="RUR24105.1"/>
    </source>
</evidence>
<comment type="caution">
    <text evidence="12">The sequence shown here is derived from an EMBL/GenBank/DDBJ whole genome shotgun (WGS) entry which is preliminary data.</text>
</comment>
<keyword evidence="5" id="KW-0547">Nucleotide-binding</keyword>
<dbReference type="PROSITE" id="PS00154">
    <property type="entry name" value="ATPASE_E1_E2"/>
    <property type="match status" value="1"/>
</dbReference>
<evidence type="ECO:0000256" key="9">
    <source>
        <dbReference type="ARBA" id="ARBA00023136"/>
    </source>
</evidence>
<comment type="subcellular location">
    <subcellularLocation>
        <location evidence="1">Cell membrane</location>
        <topology evidence="1">Multi-pass membrane protein</topology>
    </subcellularLocation>
</comment>
<dbReference type="Pfam" id="PF00690">
    <property type="entry name" value="Cation_ATPase_N"/>
    <property type="match status" value="1"/>
</dbReference>
<dbReference type="EMBL" id="QHJG01000037">
    <property type="protein sequence ID" value="PWY54352.1"/>
    <property type="molecule type" value="Genomic_DNA"/>
</dbReference>
<dbReference type="GO" id="GO:0019829">
    <property type="term" value="F:ATPase-coupled monoatomic cation transmembrane transporter activity"/>
    <property type="evidence" value="ECO:0007669"/>
    <property type="project" value="TreeGrafter"/>
</dbReference>
<dbReference type="OrthoDB" id="9814270at2"/>
<dbReference type="PANTHER" id="PTHR43294">
    <property type="entry name" value="SODIUM/POTASSIUM-TRANSPORTING ATPASE SUBUNIT ALPHA"/>
    <property type="match status" value="1"/>
</dbReference>
<feature type="transmembrane region" description="Helical" evidence="10">
    <location>
        <begin position="858"/>
        <end position="876"/>
    </location>
</feature>
<dbReference type="Gene3D" id="3.40.50.1000">
    <property type="entry name" value="HAD superfamily/HAD-like"/>
    <property type="match status" value="1"/>
</dbReference>
<keyword evidence="15" id="KW-1185">Reference proteome</keyword>
<dbReference type="InterPro" id="IPR050510">
    <property type="entry name" value="Cation_transp_ATPase_P-type"/>
</dbReference>
<dbReference type="FunFam" id="3.40.50.1000:FF:000083">
    <property type="entry name" value="Sodium/potassium-transporting ATPase subunit alpha"/>
    <property type="match status" value="1"/>
</dbReference>
<dbReference type="Proteomes" id="UP000247152">
    <property type="component" value="Unassembled WGS sequence"/>
</dbReference>
<dbReference type="Gene3D" id="2.70.150.10">
    <property type="entry name" value="Calcium-transporting ATPase, cytoplasmic transduction domain A"/>
    <property type="match status" value="1"/>
</dbReference>
<name>A0A317U1H6_9GAMM</name>
<dbReference type="SUPFAM" id="SSF81653">
    <property type="entry name" value="Calcium ATPase, transduction domain A"/>
    <property type="match status" value="1"/>
</dbReference>
<dbReference type="PANTHER" id="PTHR43294:SF21">
    <property type="entry name" value="CATION TRANSPORTING ATPASE"/>
    <property type="match status" value="1"/>
</dbReference>
<dbReference type="Gene3D" id="3.40.1110.10">
    <property type="entry name" value="Calcium-transporting ATPase, cytoplasmic domain N"/>
    <property type="match status" value="1"/>
</dbReference>
<keyword evidence="8 10" id="KW-1133">Transmembrane helix</keyword>
<feature type="transmembrane region" description="Helical" evidence="10">
    <location>
        <begin position="792"/>
        <end position="811"/>
    </location>
</feature>
<keyword evidence="6" id="KW-0067">ATP-binding</keyword>
<evidence type="ECO:0000256" key="1">
    <source>
        <dbReference type="ARBA" id="ARBA00004651"/>
    </source>
</evidence>
<evidence type="ECO:0000256" key="6">
    <source>
        <dbReference type="ARBA" id="ARBA00022840"/>
    </source>
</evidence>
<dbReference type="Pfam" id="PF00689">
    <property type="entry name" value="Cation_ATPase_C"/>
    <property type="match status" value="1"/>
</dbReference>
<dbReference type="GO" id="GO:0005524">
    <property type="term" value="F:ATP binding"/>
    <property type="evidence" value="ECO:0007669"/>
    <property type="project" value="UniProtKB-KW"/>
</dbReference>
<evidence type="ECO:0000313" key="14">
    <source>
        <dbReference type="Proteomes" id="UP000247152"/>
    </source>
</evidence>
<dbReference type="Pfam" id="PF00122">
    <property type="entry name" value="E1-E2_ATPase"/>
    <property type="match status" value="1"/>
</dbReference>
<dbReference type="GO" id="GO:0016887">
    <property type="term" value="F:ATP hydrolysis activity"/>
    <property type="evidence" value="ECO:0007669"/>
    <property type="project" value="InterPro"/>
</dbReference>
<dbReference type="SFLD" id="SFLDS00003">
    <property type="entry name" value="Haloacid_Dehalogenase"/>
    <property type="match status" value="1"/>
</dbReference>
<dbReference type="InterPro" id="IPR023299">
    <property type="entry name" value="ATPase_P-typ_cyto_dom_N"/>
</dbReference>
<dbReference type="InterPro" id="IPR059000">
    <property type="entry name" value="ATPase_P-type_domA"/>
</dbReference>
<dbReference type="SUPFAM" id="SSF56784">
    <property type="entry name" value="HAD-like"/>
    <property type="match status" value="1"/>
</dbReference>
<feature type="domain" description="Cation-transporting P-type ATPase N-terminal" evidence="11">
    <location>
        <begin position="2"/>
        <end position="75"/>
    </location>
</feature>
<evidence type="ECO:0000259" key="11">
    <source>
        <dbReference type="SMART" id="SM00831"/>
    </source>
</evidence>
<dbReference type="InterPro" id="IPR036412">
    <property type="entry name" value="HAD-like_sf"/>
</dbReference>
<evidence type="ECO:0000256" key="2">
    <source>
        <dbReference type="ARBA" id="ARBA00005675"/>
    </source>
</evidence>
<reference evidence="12 14" key="1">
    <citation type="submission" date="2018-05" db="EMBL/GenBank/DDBJ databases">
        <title>Legionella qingyii sp.nov., whole genome shotgun sequence.</title>
        <authorList>
            <person name="Wu H."/>
            <person name="Zhu Q."/>
            <person name="Hu C."/>
        </authorList>
    </citation>
    <scope>NUCLEOTIDE SEQUENCE [LARGE SCALE GENOMIC DNA]</scope>
    <source>
        <strain evidence="12 14">HEB18</strain>
    </source>
</reference>